<keyword evidence="3" id="KW-1185">Reference proteome</keyword>
<accession>A0A3B4D2Y6</accession>
<organism evidence="2 3">
    <name type="scientific">Pygocentrus nattereri</name>
    <name type="common">Red-bellied piranha</name>
    <dbReference type="NCBI Taxonomy" id="42514"/>
    <lineage>
        <taxon>Eukaryota</taxon>
        <taxon>Metazoa</taxon>
        <taxon>Chordata</taxon>
        <taxon>Craniata</taxon>
        <taxon>Vertebrata</taxon>
        <taxon>Euteleostomi</taxon>
        <taxon>Actinopterygii</taxon>
        <taxon>Neopterygii</taxon>
        <taxon>Teleostei</taxon>
        <taxon>Ostariophysi</taxon>
        <taxon>Characiformes</taxon>
        <taxon>Characoidei</taxon>
        <taxon>Pygocentrus</taxon>
    </lineage>
</organism>
<protein>
    <recommendedName>
        <fullName evidence="1">Calponin-homology (CH) domain-containing protein</fullName>
    </recommendedName>
</protein>
<dbReference type="GO" id="GO:0023051">
    <property type="term" value="P:regulation of signaling"/>
    <property type="evidence" value="ECO:0007669"/>
    <property type="project" value="InterPro"/>
</dbReference>
<dbReference type="Gene3D" id="1.10.418.10">
    <property type="entry name" value="Calponin-like domain"/>
    <property type="match status" value="1"/>
</dbReference>
<reference evidence="2" key="3">
    <citation type="submission" date="2025-09" db="UniProtKB">
        <authorList>
            <consortium name="Ensembl"/>
        </authorList>
    </citation>
    <scope>IDENTIFICATION</scope>
</reference>
<dbReference type="InterPro" id="IPR001997">
    <property type="entry name" value="Calponin/LIMCH1"/>
</dbReference>
<dbReference type="GO" id="GO:0003779">
    <property type="term" value="F:actin binding"/>
    <property type="evidence" value="ECO:0007669"/>
    <property type="project" value="InterPro"/>
</dbReference>
<dbReference type="SUPFAM" id="SSF47576">
    <property type="entry name" value="Calponin-homology domain, CH-domain"/>
    <property type="match status" value="1"/>
</dbReference>
<proteinExistence type="predicted"/>
<evidence type="ECO:0000313" key="3">
    <source>
        <dbReference type="Proteomes" id="UP001501920"/>
    </source>
</evidence>
<dbReference type="InterPro" id="IPR001715">
    <property type="entry name" value="CH_dom"/>
</dbReference>
<dbReference type="PRINTS" id="PR00888">
    <property type="entry name" value="SM22CALPONIN"/>
</dbReference>
<evidence type="ECO:0000259" key="1">
    <source>
        <dbReference type="PROSITE" id="PS50021"/>
    </source>
</evidence>
<dbReference type="Ensembl" id="ENSPNAT00000026859.2">
    <property type="protein sequence ID" value="ENSPNAP00000017878.2"/>
    <property type="gene ID" value="ENSPNAG00000024213.2"/>
</dbReference>
<name>A0A3B4D2Y6_PYGNA</name>
<dbReference type="GeneTree" id="ENSGT00950000183159"/>
<dbReference type="PRINTS" id="PR00889">
    <property type="entry name" value="CALPONIN"/>
</dbReference>
<sequence length="166" mass="18771">MEWREQSTLSCEVAFAEAQRWVEEVTRKRFGSSNFRSALENGVLLCDLINKLKPGIIKRVNRLSTPIAGLDNVNVFLKACGKLGLNDSQLFHPGDLQDVSTRVTVRREETTRRLKNVLITIYWLGRKAQADPSYSGPQLNFKAFEALLGVALLNFGEVEKDPCRFL</sequence>
<dbReference type="SMART" id="SM00033">
    <property type="entry name" value="CH"/>
    <property type="match status" value="1"/>
</dbReference>
<reference evidence="2" key="2">
    <citation type="submission" date="2025-08" db="UniProtKB">
        <authorList>
            <consortium name="Ensembl"/>
        </authorList>
    </citation>
    <scope>IDENTIFICATION</scope>
</reference>
<dbReference type="PANTHER" id="PTHR46767">
    <property type="entry name" value="LIM DOMAIN ONLY PROTEIN 7"/>
    <property type="match status" value="1"/>
</dbReference>
<dbReference type="OMA" id="RAQCDCF"/>
<feature type="domain" description="Calponin-homology (CH)" evidence="1">
    <location>
        <begin position="12"/>
        <end position="129"/>
    </location>
</feature>
<reference evidence="2 3" key="1">
    <citation type="submission" date="2020-10" db="EMBL/GenBank/DDBJ databases">
        <title>Pygocentrus nattereri (red-bellied piranha) genome, fPygNat1, primary haplotype.</title>
        <authorList>
            <person name="Myers G."/>
            <person name="Meyer A."/>
            <person name="Karagic N."/>
            <person name="Pippel M."/>
            <person name="Winkler S."/>
            <person name="Tracey A."/>
            <person name="Wood J."/>
            <person name="Formenti G."/>
            <person name="Howe K."/>
            <person name="Fedrigo O."/>
            <person name="Jarvis E.D."/>
        </authorList>
    </citation>
    <scope>NUCLEOTIDE SEQUENCE [LARGE SCALE GENOMIC DNA]</scope>
</reference>
<dbReference type="FunFam" id="1.10.418.10:FF:000038">
    <property type="entry name" value="LIM and calponin homology domains-containing protein 1"/>
    <property type="match status" value="1"/>
</dbReference>
<evidence type="ECO:0000313" key="2">
    <source>
        <dbReference type="Ensembl" id="ENSPNAP00000017878.2"/>
    </source>
</evidence>
<dbReference type="AlphaFoldDB" id="A0A3B4D2Y6"/>
<dbReference type="GO" id="GO:0030155">
    <property type="term" value="P:regulation of cell adhesion"/>
    <property type="evidence" value="ECO:0007669"/>
    <property type="project" value="InterPro"/>
</dbReference>
<dbReference type="PANTHER" id="PTHR46767:SF2">
    <property type="entry name" value="LIM DOMAIN 7B"/>
    <property type="match status" value="1"/>
</dbReference>
<dbReference type="PROSITE" id="PS50021">
    <property type="entry name" value="CH"/>
    <property type="match status" value="1"/>
</dbReference>
<dbReference type="GO" id="GO:0031032">
    <property type="term" value="P:actomyosin structure organization"/>
    <property type="evidence" value="ECO:0007669"/>
    <property type="project" value="InterPro"/>
</dbReference>
<dbReference type="STRING" id="42514.ENSPNAP00000017878"/>
<dbReference type="InterPro" id="IPR036872">
    <property type="entry name" value="CH_dom_sf"/>
</dbReference>
<dbReference type="Pfam" id="PF00307">
    <property type="entry name" value="CH"/>
    <property type="match status" value="1"/>
</dbReference>
<dbReference type="InterPro" id="IPR003096">
    <property type="entry name" value="SM22_calponin"/>
</dbReference>
<dbReference type="InterPro" id="IPR029978">
    <property type="entry name" value="LMO-7"/>
</dbReference>
<dbReference type="Proteomes" id="UP001501920">
    <property type="component" value="Chromosome 12"/>
</dbReference>